<feature type="domain" description="Nudix hydrolase" evidence="3">
    <location>
        <begin position="46"/>
        <end position="179"/>
    </location>
</feature>
<keyword evidence="2" id="KW-0378">Hydrolase</keyword>
<evidence type="ECO:0000256" key="2">
    <source>
        <dbReference type="ARBA" id="ARBA00022801"/>
    </source>
</evidence>
<evidence type="ECO:0000313" key="4">
    <source>
        <dbReference type="EMBL" id="PKW15431.1"/>
    </source>
</evidence>
<dbReference type="Proteomes" id="UP000233786">
    <property type="component" value="Unassembled WGS sequence"/>
</dbReference>
<sequence>MPITSKHISQTVKTYLTVRPEYVDELKMVTDLLDAGVDITPRKEFRGHATAGAVLVNDDGLVLQIRHKGLGRWLLPGGHLESGDESLRGAALRELSEETGFNLELVSEDGEDPIHVDVHRIPANPGKGEPDHHHFDFRFLFRTSGDVGALQTEEVTGADWLSVDALQSPLRDHVRAAIA</sequence>
<dbReference type="Gene3D" id="3.90.79.10">
    <property type="entry name" value="Nucleoside Triphosphate Pyrophosphohydrolase"/>
    <property type="match status" value="1"/>
</dbReference>
<dbReference type="SUPFAM" id="SSF55811">
    <property type="entry name" value="Nudix"/>
    <property type="match status" value="1"/>
</dbReference>
<dbReference type="CDD" id="cd03674">
    <property type="entry name" value="NUDIX_Hydrolase"/>
    <property type="match status" value="1"/>
</dbReference>
<dbReference type="InterPro" id="IPR015797">
    <property type="entry name" value="NUDIX_hydrolase-like_dom_sf"/>
</dbReference>
<dbReference type="GO" id="GO:0016787">
    <property type="term" value="F:hydrolase activity"/>
    <property type="evidence" value="ECO:0007669"/>
    <property type="project" value="UniProtKB-KW"/>
</dbReference>
<dbReference type="Pfam" id="PF00293">
    <property type="entry name" value="NUDIX"/>
    <property type="match status" value="1"/>
</dbReference>
<dbReference type="EMBL" id="PJNB01000001">
    <property type="protein sequence ID" value="PKW15431.1"/>
    <property type="molecule type" value="Genomic_DNA"/>
</dbReference>
<dbReference type="PROSITE" id="PS51462">
    <property type="entry name" value="NUDIX"/>
    <property type="match status" value="1"/>
</dbReference>
<dbReference type="STRING" id="994479.GCA_000194155_02304"/>
<protein>
    <submittedName>
        <fullName evidence="4">8-oxo-dGTP pyrophosphatase MutT (NUDIX family)</fullName>
    </submittedName>
</protein>
<evidence type="ECO:0000313" key="5">
    <source>
        <dbReference type="Proteomes" id="UP000233786"/>
    </source>
</evidence>
<gene>
    <name evidence="4" type="ORF">A8926_3139</name>
</gene>
<dbReference type="AlphaFoldDB" id="A0A2N3XXS8"/>
<name>A0A2N3XXS8_SACSN</name>
<dbReference type="RefSeq" id="WP_010694658.1">
    <property type="nucleotide sequence ID" value="NZ_CP061007.1"/>
</dbReference>
<accession>A0A2N3XXS8</accession>
<dbReference type="InterPro" id="IPR020476">
    <property type="entry name" value="Nudix_hydrolase"/>
</dbReference>
<proteinExistence type="inferred from homology"/>
<reference evidence="4" key="1">
    <citation type="submission" date="2017-12" db="EMBL/GenBank/DDBJ databases">
        <title>Sequencing the genomes of 1000 Actinobacteria strains.</title>
        <authorList>
            <person name="Klenk H.-P."/>
        </authorList>
    </citation>
    <scope>NUCLEOTIDE SEQUENCE [LARGE SCALE GENOMIC DNA]</scope>
    <source>
        <strain evidence="4">DSM 44228</strain>
    </source>
</reference>
<dbReference type="InterPro" id="IPR000086">
    <property type="entry name" value="NUDIX_hydrolase_dom"/>
</dbReference>
<organism evidence="4 5">
    <name type="scientific">Saccharopolyspora spinosa</name>
    <dbReference type="NCBI Taxonomy" id="60894"/>
    <lineage>
        <taxon>Bacteria</taxon>
        <taxon>Bacillati</taxon>
        <taxon>Actinomycetota</taxon>
        <taxon>Actinomycetes</taxon>
        <taxon>Pseudonocardiales</taxon>
        <taxon>Pseudonocardiaceae</taxon>
        <taxon>Saccharopolyspora</taxon>
    </lineage>
</organism>
<dbReference type="OrthoDB" id="21568at2"/>
<comment type="caution">
    <text evidence="4">The sequence shown here is derived from an EMBL/GenBank/DDBJ whole genome shotgun (WGS) entry which is preliminary data.</text>
</comment>
<dbReference type="PANTHER" id="PTHR43736">
    <property type="entry name" value="ADP-RIBOSE PYROPHOSPHATASE"/>
    <property type="match status" value="1"/>
</dbReference>
<dbReference type="PANTHER" id="PTHR43736:SF1">
    <property type="entry name" value="DIHYDRONEOPTERIN TRIPHOSPHATE DIPHOSPHATASE"/>
    <property type="match status" value="1"/>
</dbReference>
<evidence type="ECO:0000256" key="1">
    <source>
        <dbReference type="ARBA" id="ARBA00005582"/>
    </source>
</evidence>
<keyword evidence="5" id="KW-1185">Reference proteome</keyword>
<dbReference type="PRINTS" id="PR00502">
    <property type="entry name" value="NUDIXFAMILY"/>
</dbReference>
<comment type="similarity">
    <text evidence="1">Belongs to the Nudix hydrolase family.</text>
</comment>
<evidence type="ECO:0000259" key="3">
    <source>
        <dbReference type="PROSITE" id="PS51462"/>
    </source>
</evidence>